<dbReference type="Gene3D" id="3.20.20.210">
    <property type="match status" value="1"/>
</dbReference>
<name>A0ABN2JDV3_9ACTN</name>
<reference evidence="1 2" key="1">
    <citation type="journal article" date="2019" name="Int. J. Syst. Evol. Microbiol.">
        <title>The Global Catalogue of Microorganisms (GCM) 10K type strain sequencing project: providing services to taxonomists for standard genome sequencing and annotation.</title>
        <authorList>
            <consortium name="The Broad Institute Genomics Platform"/>
            <consortium name="The Broad Institute Genome Sequencing Center for Infectious Disease"/>
            <person name="Wu L."/>
            <person name="Ma J."/>
        </authorList>
    </citation>
    <scope>NUCLEOTIDE SEQUENCE [LARGE SCALE GENOMIC DNA]</scope>
    <source>
        <strain evidence="1 2">JCM 14718</strain>
    </source>
</reference>
<dbReference type="InterPro" id="IPR038071">
    <property type="entry name" value="UROD/MetE-like_sf"/>
</dbReference>
<gene>
    <name evidence="1" type="ORF">GCM10009765_83780</name>
</gene>
<protein>
    <recommendedName>
        <fullName evidence="3">Methionine synthase</fullName>
    </recommendedName>
</protein>
<evidence type="ECO:0008006" key="3">
    <source>
        <dbReference type="Google" id="ProtNLM"/>
    </source>
</evidence>
<keyword evidence="2" id="KW-1185">Reference proteome</keyword>
<dbReference type="RefSeq" id="WP_163573561.1">
    <property type="nucleotide sequence ID" value="NZ_BAAANY010000055.1"/>
</dbReference>
<proteinExistence type="predicted"/>
<evidence type="ECO:0000313" key="2">
    <source>
        <dbReference type="Proteomes" id="UP001500618"/>
    </source>
</evidence>
<sequence length="352" mass="38477">MAAARAVHTVGSMPLDLHTAEETMRLTLDSAGPLLRSLSDGEPGRNYVQPVVDGLDGHPALRKVNAGDWSTMNKRTMYKVKRGHTLREKPLDDYLLYLTSAIDNWPIFLRLREEYQLPELSYQVGLPTDFVLSFIAFGPGGAFSKENHRAFLEATERGIHRIHELAGDQVIFQVETPAETLLSANAPGPVRPVAARLLAKGVARIAQQAPIGARFGIHVCLGSLTDDAPAGPRTAGQQTTVRNAGQLTSIVNATKEIWPADRPLEFVHLPLLTDRGEGFYRGLDKLEVGDTRIAAGIVREEIPFDEQRRTLEWVESRVGRQVDISPSCGLGRRPDATAAKAALDRAVALAES</sequence>
<dbReference type="SUPFAM" id="SSF51726">
    <property type="entry name" value="UROD/MetE-like"/>
    <property type="match status" value="1"/>
</dbReference>
<comment type="caution">
    <text evidence="1">The sequence shown here is derived from an EMBL/GenBank/DDBJ whole genome shotgun (WGS) entry which is preliminary data.</text>
</comment>
<accession>A0ABN2JDV3</accession>
<organism evidence="1 2">
    <name type="scientific">Fodinicola feengrottensis</name>
    <dbReference type="NCBI Taxonomy" id="435914"/>
    <lineage>
        <taxon>Bacteria</taxon>
        <taxon>Bacillati</taxon>
        <taxon>Actinomycetota</taxon>
        <taxon>Actinomycetes</taxon>
        <taxon>Mycobacteriales</taxon>
        <taxon>Fodinicola</taxon>
    </lineage>
</organism>
<evidence type="ECO:0000313" key="1">
    <source>
        <dbReference type="EMBL" id="GAA1723023.1"/>
    </source>
</evidence>
<dbReference type="Proteomes" id="UP001500618">
    <property type="component" value="Unassembled WGS sequence"/>
</dbReference>
<dbReference type="EMBL" id="BAAANY010000055">
    <property type="protein sequence ID" value="GAA1723023.1"/>
    <property type="molecule type" value="Genomic_DNA"/>
</dbReference>